<evidence type="ECO:0000313" key="1">
    <source>
        <dbReference type="EMBL" id="SYX83805.1"/>
    </source>
</evidence>
<evidence type="ECO:0008006" key="3">
    <source>
        <dbReference type="Google" id="ProtNLM"/>
    </source>
</evidence>
<organism evidence="1 2">
    <name type="scientific">Paenibacillus alvei</name>
    <name type="common">Bacillus alvei</name>
    <dbReference type="NCBI Taxonomy" id="44250"/>
    <lineage>
        <taxon>Bacteria</taxon>
        <taxon>Bacillati</taxon>
        <taxon>Bacillota</taxon>
        <taxon>Bacilli</taxon>
        <taxon>Bacillales</taxon>
        <taxon>Paenibacillaceae</taxon>
        <taxon>Paenibacillus</taxon>
    </lineage>
</organism>
<dbReference type="Proteomes" id="UP000304148">
    <property type="component" value="Chromosome"/>
</dbReference>
<name>A0A383R9L9_PAEAL</name>
<protein>
    <recommendedName>
        <fullName evidence="3">S1 motif domain-containing protein</fullName>
    </recommendedName>
</protein>
<dbReference type="RefSeq" id="WP_138185819.1">
    <property type="nucleotide sequence ID" value="NZ_LS992241.1"/>
</dbReference>
<gene>
    <name evidence="1" type="ORF">PBLR_12227</name>
</gene>
<reference evidence="2" key="1">
    <citation type="submission" date="2018-08" db="EMBL/GenBank/DDBJ databases">
        <authorList>
            <person name="Chevrot R."/>
        </authorList>
    </citation>
    <scope>NUCLEOTIDE SEQUENCE [LARGE SCALE GENOMIC DNA]</scope>
</reference>
<dbReference type="EMBL" id="LS992241">
    <property type="protein sequence ID" value="SYX83805.1"/>
    <property type="molecule type" value="Genomic_DNA"/>
</dbReference>
<dbReference type="AlphaFoldDB" id="A0A383R9L9"/>
<sequence>MIYIEAAGVEEDDMYYFEIDENGTAYRQISKQSDLHSEVSTAPDFVLCDQEVFIEAGDRIITKEQFEFEWQQAIEPNLAVWMKTKKQYPPGSPVSGEIAMFYPQGAIIRLSNNAYAITDYNKLRDRTPAQYLYPGYCVEGVVADYDEDNLWLVIEDCKIKEVDAL</sequence>
<proteinExistence type="predicted"/>
<accession>A0A383R9L9</accession>
<evidence type="ECO:0000313" key="2">
    <source>
        <dbReference type="Proteomes" id="UP000304148"/>
    </source>
</evidence>